<feature type="domain" description="HTH cro/C1-type" evidence="1">
    <location>
        <begin position="18"/>
        <end position="72"/>
    </location>
</feature>
<accession>A0ABS5DGU4</accession>
<dbReference type="InterPro" id="IPR010982">
    <property type="entry name" value="Lambda_DNA-bd_dom_sf"/>
</dbReference>
<evidence type="ECO:0000259" key="1">
    <source>
        <dbReference type="PROSITE" id="PS50943"/>
    </source>
</evidence>
<dbReference type="Pfam" id="PF19054">
    <property type="entry name" value="DUF5753"/>
    <property type="match status" value="1"/>
</dbReference>
<keyword evidence="3" id="KW-1185">Reference proteome</keyword>
<reference evidence="2 3" key="1">
    <citation type="submission" date="2021-04" db="EMBL/GenBank/DDBJ databases">
        <title>Whole-genome sequencing of Saccharopolyspora endophytica KCTC 19397.</title>
        <authorList>
            <person name="Ay H."/>
            <person name="Saygin H."/>
            <person name="Sahin N."/>
        </authorList>
    </citation>
    <scope>NUCLEOTIDE SEQUENCE [LARGE SCALE GENOMIC DNA]</scope>
    <source>
        <strain evidence="2 3">KCTC 19397</strain>
    </source>
</reference>
<comment type="caution">
    <text evidence="2">The sequence shown here is derived from an EMBL/GenBank/DDBJ whole genome shotgun (WGS) entry which is preliminary data.</text>
</comment>
<dbReference type="InterPro" id="IPR043917">
    <property type="entry name" value="DUF5753"/>
</dbReference>
<dbReference type="RefSeq" id="WP_210970668.1">
    <property type="nucleotide sequence ID" value="NZ_JAGPXE010000005.1"/>
</dbReference>
<name>A0ABS5DGU4_9PSEU</name>
<gene>
    <name evidence="2" type="ORF">KBO27_15485</name>
</gene>
<dbReference type="SUPFAM" id="SSF47413">
    <property type="entry name" value="lambda repressor-like DNA-binding domains"/>
    <property type="match status" value="1"/>
</dbReference>
<protein>
    <submittedName>
        <fullName evidence="2">Helix-turn-helix domain-containing protein</fullName>
    </submittedName>
</protein>
<dbReference type="Proteomes" id="UP000674084">
    <property type="component" value="Unassembled WGS sequence"/>
</dbReference>
<dbReference type="Gene3D" id="1.10.260.40">
    <property type="entry name" value="lambda repressor-like DNA-binding domains"/>
    <property type="match status" value="1"/>
</dbReference>
<evidence type="ECO:0000313" key="3">
    <source>
        <dbReference type="Proteomes" id="UP000674084"/>
    </source>
</evidence>
<proteinExistence type="predicted"/>
<dbReference type="EMBL" id="JAGPXE010000005">
    <property type="protein sequence ID" value="MBQ0925357.1"/>
    <property type="molecule type" value="Genomic_DNA"/>
</dbReference>
<dbReference type="Pfam" id="PF13560">
    <property type="entry name" value="HTH_31"/>
    <property type="match status" value="1"/>
</dbReference>
<organism evidence="2 3">
    <name type="scientific">Saccharopolyspora endophytica</name>
    <dbReference type="NCBI Taxonomy" id="543886"/>
    <lineage>
        <taxon>Bacteria</taxon>
        <taxon>Bacillati</taxon>
        <taxon>Actinomycetota</taxon>
        <taxon>Actinomycetes</taxon>
        <taxon>Pseudonocardiales</taxon>
        <taxon>Pseudonocardiaceae</taxon>
        <taxon>Saccharopolyspora</taxon>
    </lineage>
</organism>
<dbReference type="InterPro" id="IPR001387">
    <property type="entry name" value="Cro/C1-type_HTH"/>
</dbReference>
<dbReference type="CDD" id="cd00093">
    <property type="entry name" value="HTH_XRE"/>
    <property type="match status" value="1"/>
</dbReference>
<dbReference type="PROSITE" id="PS50943">
    <property type="entry name" value="HTH_CROC1"/>
    <property type="match status" value="1"/>
</dbReference>
<evidence type="ECO:0000313" key="2">
    <source>
        <dbReference type="EMBL" id="MBQ0925357.1"/>
    </source>
</evidence>
<sequence length="284" mass="31657">MARTTKVNPRARALGAELRQLREDAGFGVRELGRALGVGHTTIWRYESGIKPPTPEEAASVLTAMGVKGDHKDRIIGDARAVRDPNWLTAGFPGVKGELAVMADFERTATAITEVQMHVVPGLFQTRGYMSSIMGPLPRETREARVAFRLSRREVLDASNPPEHVVVLGEAALREVFGGPEVMAEQLRYMMKAAERPNVTVQVLPFGATEWHPAHAGSFLLFEFADQDPIVHLEHYRTAAFLRNVKDVRDYQEAVLDLRRLAMTQAESRAFMSSRLQEIESELL</sequence>
<dbReference type="SMART" id="SM00530">
    <property type="entry name" value="HTH_XRE"/>
    <property type="match status" value="1"/>
</dbReference>